<dbReference type="AlphaFoldDB" id="A0AA38KXI4"/>
<organism evidence="1 2">
    <name type="scientific">Lentinula aff. detonsa</name>
    <dbReference type="NCBI Taxonomy" id="2804958"/>
    <lineage>
        <taxon>Eukaryota</taxon>
        <taxon>Fungi</taxon>
        <taxon>Dikarya</taxon>
        <taxon>Basidiomycota</taxon>
        <taxon>Agaricomycotina</taxon>
        <taxon>Agaricomycetes</taxon>
        <taxon>Agaricomycetidae</taxon>
        <taxon>Agaricales</taxon>
        <taxon>Marasmiineae</taxon>
        <taxon>Omphalotaceae</taxon>
        <taxon>Lentinula</taxon>
    </lineage>
</organism>
<keyword evidence="2" id="KW-1185">Reference proteome</keyword>
<proteinExistence type="predicted"/>
<dbReference type="Proteomes" id="UP001163798">
    <property type="component" value="Unassembled WGS sequence"/>
</dbReference>
<evidence type="ECO:0000313" key="2">
    <source>
        <dbReference type="Proteomes" id="UP001163798"/>
    </source>
</evidence>
<gene>
    <name evidence="1" type="ORF">GGU10DRAFT_385625</name>
</gene>
<evidence type="ECO:0000313" key="1">
    <source>
        <dbReference type="EMBL" id="KAJ3787707.1"/>
    </source>
</evidence>
<name>A0AA38KXI4_9AGAR</name>
<dbReference type="EMBL" id="MU793287">
    <property type="protein sequence ID" value="KAJ3787707.1"/>
    <property type="molecule type" value="Genomic_DNA"/>
</dbReference>
<comment type="caution">
    <text evidence="1">The sequence shown here is derived from an EMBL/GenBank/DDBJ whole genome shotgun (WGS) entry which is preliminary data.</text>
</comment>
<protein>
    <submittedName>
        <fullName evidence="1">Uncharacterized protein</fullName>
    </submittedName>
</protein>
<accession>A0AA38KXI4</accession>
<reference evidence="1" key="1">
    <citation type="submission" date="2022-08" db="EMBL/GenBank/DDBJ databases">
        <authorList>
            <consortium name="DOE Joint Genome Institute"/>
            <person name="Min B."/>
            <person name="Riley R."/>
            <person name="Sierra-Patev S."/>
            <person name="Naranjo-Ortiz M."/>
            <person name="Looney B."/>
            <person name="Konkel Z."/>
            <person name="Slot J.C."/>
            <person name="Sakamoto Y."/>
            <person name="Steenwyk J.L."/>
            <person name="Rokas A."/>
            <person name="Carro J."/>
            <person name="Camarero S."/>
            <person name="Ferreira P."/>
            <person name="Molpeceres G."/>
            <person name="Ruiz-Duenas F.J."/>
            <person name="Serrano A."/>
            <person name="Henrissat B."/>
            <person name="Drula E."/>
            <person name="Hughes K.W."/>
            <person name="Mata J.L."/>
            <person name="Ishikawa N.K."/>
            <person name="Vargas-Isla R."/>
            <person name="Ushijima S."/>
            <person name="Smith C.A."/>
            <person name="Ahrendt S."/>
            <person name="Andreopoulos W."/>
            <person name="He G."/>
            <person name="Labutti K."/>
            <person name="Lipzen A."/>
            <person name="Ng V."/>
            <person name="Sandor L."/>
            <person name="Barry K."/>
            <person name="Martinez A.T."/>
            <person name="Xiao Y."/>
            <person name="Gibbons J.G."/>
            <person name="Terashima K."/>
            <person name="Hibbett D.S."/>
            <person name="Grigoriev I.V."/>
        </authorList>
    </citation>
    <scope>NUCLEOTIDE SEQUENCE</scope>
    <source>
        <strain evidence="1">TFB10291</strain>
    </source>
</reference>
<sequence length="350" mass="39014">MASRVFADDNDTYSYQVPLTQCQETSFSMRTAHNPNTVDEHTVAEYYYGPRDYTWSDSEGSECQEIAYPLDGNMSSDYRPPYNQECGYSHHHPKPDISAVRSSLLPIASTSHSPYTPQIEMPTSSPTFTSSLIGHSPYYDDYESLSYPREGEEESDMMFTNGTLHDGVYYNTNEFAGGVWVPETCQNFAFVQPNTCAEDFGTASASISEELGSWTKEMQYAHTQQTTDEALLQEWFKDLNPQDPSAYYPSYPAGIGYSYSTHLSTDTSNTPSDFTSESPLSPLEFETCHSDLSSTISPDTHLAPLLPPFTSSSVLPAQTLLPIIHAPRPTRSIDSSYLKRLIAASEIPKD</sequence>